<name>A0A1B3ZE09_9SPHN</name>
<protein>
    <submittedName>
        <fullName evidence="1">Uncharacterized protein</fullName>
    </submittedName>
</protein>
<organism evidence="1 2">
    <name type="scientific">Sphingomonas panacis</name>
    <dbReference type="NCBI Taxonomy" id="1560345"/>
    <lineage>
        <taxon>Bacteria</taxon>
        <taxon>Pseudomonadati</taxon>
        <taxon>Pseudomonadota</taxon>
        <taxon>Alphaproteobacteria</taxon>
        <taxon>Sphingomonadales</taxon>
        <taxon>Sphingomonadaceae</taxon>
        <taxon>Sphingomonas</taxon>
    </lineage>
</organism>
<dbReference type="OrthoDB" id="7451652at2"/>
<gene>
    <name evidence="1" type="ORF">AWL63_18665</name>
</gene>
<dbReference type="KEGG" id="span:AWL63_18665"/>
<proteinExistence type="predicted"/>
<dbReference type="EMBL" id="CP014168">
    <property type="protein sequence ID" value="AOH85659.1"/>
    <property type="molecule type" value="Genomic_DNA"/>
</dbReference>
<dbReference type="Proteomes" id="UP000094256">
    <property type="component" value="Chromosome"/>
</dbReference>
<evidence type="ECO:0000313" key="2">
    <source>
        <dbReference type="Proteomes" id="UP000094256"/>
    </source>
</evidence>
<reference evidence="1 2" key="1">
    <citation type="submission" date="2016-01" db="EMBL/GenBank/DDBJ databases">
        <title>Complete genome and mega plasmid sequence of Sphingomonas panacis DCY99 elicits systemic resistance in rice to Xanthomonas oryzae.</title>
        <authorList>
            <person name="Kim Y.J."/>
            <person name="Yang D.C."/>
            <person name="Sing P."/>
        </authorList>
    </citation>
    <scope>NUCLEOTIDE SEQUENCE [LARGE SCALE GENOMIC DNA]</scope>
    <source>
        <strain evidence="1 2">DCY99</strain>
    </source>
</reference>
<accession>A0A1B3ZE09</accession>
<keyword evidence="2" id="KW-1185">Reference proteome</keyword>
<dbReference type="AlphaFoldDB" id="A0A1B3ZE09"/>
<evidence type="ECO:0000313" key="1">
    <source>
        <dbReference type="EMBL" id="AOH85659.1"/>
    </source>
</evidence>
<sequence>MIRGGRSSRTFRLRLSPAGVEMFLDCHHRLGCLVSEMLPFGTTLYCALLYLDRVEVTFVVDDLQTLPRSGLSGDRDCFVGAPASLADVLTRIADRVEAVPARPKLAALGTRICVVALKRFRLAPVNLVLEAYDQLLSDAGDNLKIAKGGRGQRDIFKPGQEDR</sequence>